<dbReference type="Pfam" id="PF17681">
    <property type="entry name" value="GCP_N_terminal"/>
    <property type="match status" value="1"/>
</dbReference>
<feature type="region of interest" description="Disordered" evidence="6">
    <location>
        <begin position="568"/>
        <end position="597"/>
    </location>
</feature>
<dbReference type="PANTHER" id="PTHR19302:SF33">
    <property type="entry name" value="GAMMA-TUBULIN COMPLEX COMPONENT 5"/>
    <property type="match status" value="1"/>
</dbReference>
<dbReference type="GO" id="GO:0000930">
    <property type="term" value="C:gamma-tubulin complex"/>
    <property type="evidence" value="ECO:0007669"/>
    <property type="project" value="TreeGrafter"/>
</dbReference>
<dbReference type="InterPro" id="IPR007259">
    <property type="entry name" value="GCP"/>
</dbReference>
<evidence type="ECO:0000313" key="9">
    <source>
        <dbReference type="EMBL" id="JAI60186.1"/>
    </source>
</evidence>
<dbReference type="GO" id="GO:0031122">
    <property type="term" value="P:cytoplasmic microtubule organization"/>
    <property type="evidence" value="ECO:0007669"/>
    <property type="project" value="TreeGrafter"/>
</dbReference>
<reference evidence="9" key="1">
    <citation type="submission" date="2015-09" db="EMBL/GenBank/DDBJ databases">
        <title>Scylla olivacea transcriptome.</title>
        <authorList>
            <person name="Ikhwanuddin M."/>
        </authorList>
    </citation>
    <scope>NUCLEOTIDE SEQUENCE</scope>
</reference>
<dbReference type="InterPro" id="IPR040457">
    <property type="entry name" value="GCP_C"/>
</dbReference>
<sequence>MTNSGKFDALTKQLITHLLGFKEDEENFIRSEQFVLSNLLYHHCLAVNSHAVRRSIDGLALKFTVHGQHQRAARLKDLTHKFLASPIFKDHHETDLEWSLLSLLLHLSNSPTQVPLGEGEVQLPQTPLDEGRQEELDWAAYLREDDPDYVLGPEEPLSDWSDDDDCEGCAGKDPPGEQLYTHSSTPPSLPEVPPTAKPPLPGLKTLEQLHRAKSWLSAKTHLQYWGPKQPQELPASDHPMANIAKLCEGGSGIHRQCQQLSEWAVMREVVWSLMCPVSSHVFVTNQKGQFSVRRGITLSSLTPAASRSMLEYVCEPLMHLHVLDAFMHNHKTPRLEPPTPFTVLAYASGLWHWRQAFHHHLKGLEDAIKDQESTHTLLWLEGELLPWLRTLAVLFGVHMKAFALPPEASPRTVAMRLLGSLCESVEGAGEAGVRGVLLRLLLHTLRSYLSIMHSWLMHGSLLDHAQEFIVHRDESVTVYDERFWHKAFIVSFENDDLNQNRDTRNPVMAIMKILSPLLAILTSVGKSQELLAALGAPPVALQSHLKGHTDCSLEEVVVRYIKDTVCSPPKESERELPEDSEREQEDSTKGKVKESAARNSTVLASKYGGLDPLMWAAFSETPQDNSVKETQLNVDHIASLIEEIGDIPTGVSVVFLLTSALQPLVRRRQEELSTKLTRVLLEEHQLAIHCQVVRSVLLMEAGDVMHEFYSHLFSKMDAGGEEIDSISLTLLLQYCVARLYPDLAQFFSVSLLLQRNTEEQASDSSQPSLVKSDRVLPIEEHERLGKGTQKIHDSKHFQKSASSKMSLTRAGVPELQICYQAPWPANLLLTEPVLKKFNKLFNFSLSLKRVTNGLERLKFKELSSWNLILGHEAEESSTEGPQMPLESRLHRLQLLRQWLLCFSRELHDHFANTAFLPFYQAVEQLILAAPSLNTIITEHEKLLNKISSECLMGRDEKILPLQVVLNKVFWLTQQLSHLWLGDVSRVNVEEITNLETHYAQVHRYLVNFLTTLVSHSFSPHLEGLTRTLVDTVPLLTHQ</sequence>
<dbReference type="InterPro" id="IPR059169">
    <property type="entry name" value="GCP5_N_ext"/>
</dbReference>
<dbReference type="GO" id="GO:0007020">
    <property type="term" value="P:microtubule nucleation"/>
    <property type="evidence" value="ECO:0007669"/>
    <property type="project" value="InterPro"/>
</dbReference>
<feature type="domain" description="Gamma tubulin complex component protein N-terminal" evidence="8">
    <location>
        <begin position="277"/>
        <end position="551"/>
    </location>
</feature>
<dbReference type="CDD" id="cd22572">
    <property type="entry name" value="GCP5_NTD"/>
    <property type="match status" value="1"/>
</dbReference>
<evidence type="ECO:0000256" key="3">
    <source>
        <dbReference type="ARBA" id="ARBA00022701"/>
    </source>
</evidence>
<feature type="compositionally biased region" description="Acidic residues" evidence="6">
    <location>
        <begin position="156"/>
        <end position="167"/>
    </location>
</feature>
<keyword evidence="2 5" id="KW-0963">Cytoplasm</keyword>
<dbReference type="GO" id="GO:0000278">
    <property type="term" value="P:mitotic cell cycle"/>
    <property type="evidence" value="ECO:0007669"/>
    <property type="project" value="TreeGrafter"/>
</dbReference>
<accession>A0A0P4VW92</accession>
<evidence type="ECO:0000256" key="6">
    <source>
        <dbReference type="SAM" id="MobiDB-lite"/>
    </source>
</evidence>
<keyword evidence="3 5" id="KW-0493">Microtubule</keyword>
<feature type="domain" description="Gamma tubulin complex component C-terminal" evidence="7">
    <location>
        <begin position="687"/>
        <end position="1022"/>
    </location>
</feature>
<dbReference type="Pfam" id="PF04130">
    <property type="entry name" value="GCP_C_terminal"/>
    <property type="match status" value="1"/>
</dbReference>
<dbReference type="AlphaFoldDB" id="A0A0P4VW92"/>
<dbReference type="Gene3D" id="1.20.120.1900">
    <property type="entry name" value="Gamma-tubulin complex, C-terminal domain"/>
    <property type="match status" value="1"/>
</dbReference>
<evidence type="ECO:0000256" key="2">
    <source>
        <dbReference type="ARBA" id="ARBA00022490"/>
    </source>
</evidence>
<dbReference type="InterPro" id="IPR041470">
    <property type="entry name" value="GCP_N"/>
</dbReference>
<keyword evidence="4 5" id="KW-0206">Cytoskeleton</keyword>
<protein>
    <recommendedName>
        <fullName evidence="5">Gamma-tubulin complex component</fullName>
    </recommendedName>
</protein>
<dbReference type="PANTHER" id="PTHR19302">
    <property type="entry name" value="GAMMA TUBULIN COMPLEX PROTEIN"/>
    <property type="match status" value="1"/>
</dbReference>
<evidence type="ECO:0000256" key="4">
    <source>
        <dbReference type="ARBA" id="ARBA00023212"/>
    </source>
</evidence>
<evidence type="ECO:0000256" key="5">
    <source>
        <dbReference type="RuleBase" id="RU363050"/>
    </source>
</evidence>
<dbReference type="GO" id="GO:0005874">
    <property type="term" value="C:microtubule"/>
    <property type="evidence" value="ECO:0007669"/>
    <property type="project" value="UniProtKB-KW"/>
</dbReference>
<comment type="similarity">
    <text evidence="1 5">Belongs to the TUBGCP family.</text>
</comment>
<name>A0A0P4VW92_SCYOL</name>
<comment type="subcellular location">
    <subcellularLocation>
        <location evidence="5">Cytoplasm</location>
        <location evidence="5">Cytoskeleton</location>
        <location evidence="5">Microtubule organizing center</location>
    </subcellularLocation>
</comment>
<dbReference type="InterPro" id="IPR042241">
    <property type="entry name" value="GCP_C_sf"/>
</dbReference>
<dbReference type="GO" id="GO:0051011">
    <property type="term" value="F:microtubule minus-end binding"/>
    <property type="evidence" value="ECO:0007669"/>
    <property type="project" value="TreeGrafter"/>
</dbReference>
<dbReference type="EMBL" id="GDRN01091986">
    <property type="protein sequence ID" value="JAI60186.1"/>
    <property type="molecule type" value="Transcribed_RNA"/>
</dbReference>
<proteinExistence type="inferred from homology"/>
<evidence type="ECO:0000259" key="7">
    <source>
        <dbReference type="Pfam" id="PF04130"/>
    </source>
</evidence>
<feature type="region of interest" description="Disordered" evidence="6">
    <location>
        <begin position="145"/>
        <end position="196"/>
    </location>
</feature>
<evidence type="ECO:0000256" key="1">
    <source>
        <dbReference type="ARBA" id="ARBA00010337"/>
    </source>
</evidence>
<organism evidence="9">
    <name type="scientific">Scylla olivacea</name>
    <name type="common">Orange mud crab</name>
    <name type="synonym">Cancer olivacea</name>
    <dbReference type="NCBI Taxonomy" id="85551"/>
    <lineage>
        <taxon>Eukaryota</taxon>
        <taxon>Metazoa</taxon>
        <taxon>Ecdysozoa</taxon>
        <taxon>Arthropoda</taxon>
        <taxon>Crustacea</taxon>
        <taxon>Multicrustacea</taxon>
        <taxon>Malacostraca</taxon>
        <taxon>Eumalacostraca</taxon>
        <taxon>Eucarida</taxon>
        <taxon>Decapoda</taxon>
        <taxon>Pleocyemata</taxon>
        <taxon>Brachyura</taxon>
        <taxon>Eubrachyura</taxon>
        <taxon>Portunoidea</taxon>
        <taxon>Portunidae</taxon>
        <taxon>Portuninae</taxon>
        <taxon>Scylla</taxon>
    </lineage>
</organism>
<dbReference type="GO" id="GO:0051225">
    <property type="term" value="P:spindle assembly"/>
    <property type="evidence" value="ECO:0007669"/>
    <property type="project" value="TreeGrafter"/>
</dbReference>
<feature type="compositionally biased region" description="Pro residues" evidence="6">
    <location>
        <begin position="187"/>
        <end position="196"/>
    </location>
</feature>
<feature type="compositionally biased region" description="Basic and acidic residues" evidence="6">
    <location>
        <begin position="570"/>
        <end position="596"/>
    </location>
</feature>
<dbReference type="GO" id="GO:0043015">
    <property type="term" value="F:gamma-tubulin binding"/>
    <property type="evidence" value="ECO:0007669"/>
    <property type="project" value="InterPro"/>
</dbReference>
<evidence type="ECO:0000259" key="8">
    <source>
        <dbReference type="Pfam" id="PF17681"/>
    </source>
</evidence>
<dbReference type="GO" id="GO:0000922">
    <property type="term" value="C:spindle pole"/>
    <property type="evidence" value="ECO:0007669"/>
    <property type="project" value="InterPro"/>
</dbReference>
<dbReference type="GO" id="GO:0051321">
    <property type="term" value="P:meiotic cell cycle"/>
    <property type="evidence" value="ECO:0007669"/>
    <property type="project" value="TreeGrafter"/>
</dbReference>